<dbReference type="InterPro" id="IPR003661">
    <property type="entry name" value="HisK_dim/P_dom"/>
</dbReference>
<dbReference type="InterPro" id="IPR036890">
    <property type="entry name" value="HATPase_C_sf"/>
</dbReference>
<gene>
    <name evidence="7" type="ORF">BOO71_0007447</name>
</gene>
<dbReference type="SMART" id="SM00388">
    <property type="entry name" value="HisKA"/>
    <property type="match status" value="1"/>
</dbReference>
<evidence type="ECO:0000256" key="1">
    <source>
        <dbReference type="ARBA" id="ARBA00000085"/>
    </source>
</evidence>
<accession>A0A1U7NYA1</accession>
<evidence type="ECO:0000256" key="4">
    <source>
        <dbReference type="ARBA" id="ARBA00022679"/>
    </source>
</evidence>
<protein>
    <recommendedName>
        <fullName evidence="2">histidine kinase</fullName>
        <ecNumber evidence="2">2.7.13.3</ecNumber>
    </recommendedName>
</protein>
<evidence type="ECO:0000259" key="6">
    <source>
        <dbReference type="PROSITE" id="PS50109"/>
    </source>
</evidence>
<dbReference type="STRING" id="249408.BOO71_0007447"/>
<dbReference type="Proteomes" id="UP000186607">
    <property type="component" value="Unassembled WGS sequence"/>
</dbReference>
<dbReference type="AlphaFoldDB" id="A0A1U7NYA1"/>
<proteinExistence type="predicted"/>
<comment type="caution">
    <text evidence="7">The sequence shown here is derived from an EMBL/GenBank/DDBJ whole genome shotgun (WGS) entry which is preliminary data.</text>
</comment>
<dbReference type="GO" id="GO:0030295">
    <property type="term" value="F:protein kinase activator activity"/>
    <property type="evidence" value="ECO:0007669"/>
    <property type="project" value="TreeGrafter"/>
</dbReference>
<dbReference type="GO" id="GO:0007234">
    <property type="term" value="P:osmosensory signaling via phosphorelay pathway"/>
    <property type="evidence" value="ECO:0007669"/>
    <property type="project" value="TreeGrafter"/>
</dbReference>
<dbReference type="RefSeq" id="WP_075832919.1">
    <property type="nucleotide sequence ID" value="NZ_MSTI01000078.1"/>
</dbReference>
<dbReference type="InterPro" id="IPR003594">
    <property type="entry name" value="HATPase_dom"/>
</dbReference>
<dbReference type="SMART" id="SM00387">
    <property type="entry name" value="HATPase_c"/>
    <property type="match status" value="1"/>
</dbReference>
<dbReference type="SUPFAM" id="SSF47384">
    <property type="entry name" value="Homodimeric domain of signal transducing histidine kinase"/>
    <property type="match status" value="1"/>
</dbReference>
<dbReference type="Pfam" id="PF01590">
    <property type="entry name" value="GAF"/>
    <property type="match status" value="1"/>
</dbReference>
<dbReference type="EC" id="2.7.13.3" evidence="2"/>
<dbReference type="Pfam" id="PF00512">
    <property type="entry name" value="HisKA"/>
    <property type="match status" value="1"/>
</dbReference>
<dbReference type="PANTHER" id="PTHR42878:SF15">
    <property type="entry name" value="BACTERIOPHYTOCHROME"/>
    <property type="match status" value="1"/>
</dbReference>
<keyword evidence="8" id="KW-1185">Reference proteome</keyword>
<dbReference type="InterPro" id="IPR004358">
    <property type="entry name" value="Sig_transdc_His_kin-like_C"/>
</dbReference>
<dbReference type="GO" id="GO:0000156">
    <property type="term" value="F:phosphorelay response regulator activity"/>
    <property type="evidence" value="ECO:0007669"/>
    <property type="project" value="TreeGrafter"/>
</dbReference>
<dbReference type="InterPro" id="IPR029016">
    <property type="entry name" value="GAF-like_dom_sf"/>
</dbReference>
<dbReference type="Gene3D" id="1.10.287.130">
    <property type="match status" value="1"/>
</dbReference>
<dbReference type="PRINTS" id="PR00344">
    <property type="entry name" value="BCTRLSENSOR"/>
</dbReference>
<dbReference type="PANTHER" id="PTHR42878">
    <property type="entry name" value="TWO-COMPONENT HISTIDINE KINASE"/>
    <property type="match status" value="1"/>
</dbReference>
<feature type="domain" description="Histidine kinase" evidence="6">
    <location>
        <begin position="548"/>
        <end position="762"/>
    </location>
</feature>
<dbReference type="FunFam" id="3.30.565.10:FF:000006">
    <property type="entry name" value="Sensor histidine kinase WalK"/>
    <property type="match status" value="1"/>
</dbReference>
<keyword evidence="3" id="KW-0597">Phosphoprotein</keyword>
<keyword evidence="4" id="KW-0808">Transferase</keyword>
<dbReference type="EMBL" id="MSTI01000078">
    <property type="protein sequence ID" value="OLV17901.1"/>
    <property type="molecule type" value="Genomic_DNA"/>
</dbReference>
<dbReference type="Gene3D" id="3.30.565.10">
    <property type="entry name" value="Histidine kinase-like ATPase, C-terminal domain"/>
    <property type="match status" value="1"/>
</dbReference>
<dbReference type="SUPFAM" id="SSF55781">
    <property type="entry name" value="GAF domain-like"/>
    <property type="match status" value="3"/>
</dbReference>
<evidence type="ECO:0000313" key="7">
    <source>
        <dbReference type="EMBL" id="OLV17901.1"/>
    </source>
</evidence>
<dbReference type="InterPro" id="IPR036097">
    <property type="entry name" value="HisK_dim/P_sf"/>
</dbReference>
<reference evidence="7 8" key="1">
    <citation type="submission" date="2017-01" db="EMBL/GenBank/DDBJ databases">
        <title>Genome Analysis of Deinococcus marmoris KOPRI26562.</title>
        <authorList>
            <person name="Kim J.H."/>
            <person name="Oh H.-M."/>
        </authorList>
    </citation>
    <scope>NUCLEOTIDE SEQUENCE [LARGE SCALE GENOMIC DNA]</scope>
    <source>
        <strain evidence="7 8">KOPRI26562</strain>
    </source>
</reference>
<dbReference type="SUPFAM" id="SSF55874">
    <property type="entry name" value="ATPase domain of HSP90 chaperone/DNA topoisomerase II/histidine kinase"/>
    <property type="match status" value="1"/>
</dbReference>
<evidence type="ECO:0000256" key="5">
    <source>
        <dbReference type="ARBA" id="ARBA00022777"/>
    </source>
</evidence>
<comment type="catalytic activity">
    <reaction evidence="1">
        <text>ATP + protein L-histidine = ADP + protein N-phospho-L-histidine.</text>
        <dbReference type="EC" id="2.7.13.3"/>
    </reaction>
</comment>
<sequence length="763" mass="82592">MTNNPTSNPPQSAAAQAAQLLARLQRVTQDLAAVRQASGVFDITLRDALDALGAIDGTVLIVQGQHLNVAARLSQTGSSVWQNGELEGSGPAIDALRSDTLLFFESAGALVAAHPDLETRTGGVAAVASAVLPLVTDGHRLGVIVLDFREPHTFTSEEQHFLRTLACQCSLALNRVRLSGELERQVHDRTAELEAFVGFTEAADGETDVLALAGRAVDILSALFPGCTNGYYALEDGLWKIKVYTRDLEAQPELLATIKAGMPLDTPVFARSIQTGQPVFVDGWDPVEQQFVYTEVYQSVATYPLMVDGTIRAVFALGLRDTPHWSAHQRAVFHSVGRSLALALERTETARQLAAQNAELLARTQALEGFAALTRDLGLSMDAEVLIERVMTLVLSLLPPGYAVFWHVSGGQWHIRSQLGEVGSPALQAAVDAGLPVGQTPSLDLPRQTREALFQDQYDPTRDFAPELVAHLSTVATLPVVVGGEVIGIFNVALFGPRPWSAADRAVLKTTARSLGLALERAEQARQLTAQRDLLQASNEELEAFTYSVSHDLRTPVRHIISFGDLLRRALPDVLDPKAERYFGIVTQAATALNTLIDGMLDVSRSSRQALKVERVALDRLFSAVCHEADVAQPERQIVWEIGALPEVQGDAALLRRVVTALIDNAVKYTRDRDPAVITVWAEDQGQTWAVQVRDNGVGFNPQYADKLFTMFQRLHPQEGFGGAAVSLANARRIVTRHGGTMTAEGQTGEGATFGFTLPKTAP</sequence>
<dbReference type="CDD" id="cd00082">
    <property type="entry name" value="HisKA"/>
    <property type="match status" value="1"/>
</dbReference>
<evidence type="ECO:0000313" key="8">
    <source>
        <dbReference type="Proteomes" id="UP000186607"/>
    </source>
</evidence>
<keyword evidence="5 7" id="KW-0418">Kinase</keyword>
<organism evidence="7 8">
    <name type="scientific">Deinococcus marmoris</name>
    <dbReference type="NCBI Taxonomy" id="249408"/>
    <lineage>
        <taxon>Bacteria</taxon>
        <taxon>Thermotogati</taxon>
        <taxon>Deinococcota</taxon>
        <taxon>Deinococci</taxon>
        <taxon>Deinococcales</taxon>
        <taxon>Deinococcaceae</taxon>
        <taxon>Deinococcus</taxon>
    </lineage>
</organism>
<dbReference type="OrthoDB" id="53662at2"/>
<dbReference type="PROSITE" id="PS50109">
    <property type="entry name" value="HIS_KIN"/>
    <property type="match status" value="1"/>
</dbReference>
<evidence type="ECO:0000256" key="3">
    <source>
        <dbReference type="ARBA" id="ARBA00022553"/>
    </source>
</evidence>
<dbReference type="GO" id="GO:0000155">
    <property type="term" value="F:phosphorelay sensor kinase activity"/>
    <property type="evidence" value="ECO:0007669"/>
    <property type="project" value="InterPro"/>
</dbReference>
<dbReference type="InterPro" id="IPR050351">
    <property type="entry name" value="BphY/WalK/GraS-like"/>
</dbReference>
<dbReference type="Gene3D" id="3.30.450.40">
    <property type="match status" value="3"/>
</dbReference>
<name>A0A1U7NYA1_9DEIO</name>
<dbReference type="Pfam" id="PF02518">
    <property type="entry name" value="HATPase_c"/>
    <property type="match status" value="1"/>
</dbReference>
<dbReference type="SMART" id="SM00065">
    <property type="entry name" value="GAF"/>
    <property type="match status" value="2"/>
</dbReference>
<evidence type="ECO:0000256" key="2">
    <source>
        <dbReference type="ARBA" id="ARBA00012438"/>
    </source>
</evidence>
<dbReference type="InterPro" id="IPR003018">
    <property type="entry name" value="GAF"/>
</dbReference>
<dbReference type="InterPro" id="IPR005467">
    <property type="entry name" value="His_kinase_dom"/>
</dbReference>
<dbReference type="Pfam" id="PF13185">
    <property type="entry name" value="GAF_2"/>
    <property type="match status" value="2"/>
</dbReference>